<dbReference type="Gene3D" id="1.20.1290.10">
    <property type="entry name" value="AhpD-like"/>
    <property type="match status" value="1"/>
</dbReference>
<name>A0A6F8T8Y6_9GAMM</name>
<keyword evidence="3" id="KW-1185">Reference proteome</keyword>
<dbReference type="SUPFAM" id="SSF69118">
    <property type="entry name" value="AhpD-like"/>
    <property type="match status" value="1"/>
</dbReference>
<protein>
    <submittedName>
        <fullName evidence="2">Alkyl hydroperoxide reductase AhpD</fullName>
    </submittedName>
</protein>
<gene>
    <name evidence="2" type="ORF">TUM19329_28730</name>
</gene>
<dbReference type="EMBL" id="AP022839">
    <property type="protein sequence ID" value="BCA96512.1"/>
    <property type="molecule type" value="Genomic_DNA"/>
</dbReference>
<sequence length="174" mass="20243">MRLSKDRFQKIPWYLKPFFWNQERKYGQYLEPAKVWASVPKLFLGVASIVGTLERKRSPVSPVIRSLVSIRVSQINWCSFCVDLNSLTIMKRINNSEKVDALENWRESGLFSPDEATALDYAEQMTESRQQVTDSCFERLKLHFDEAAIVELTALIAFQNIDMGPHVWNKIKEK</sequence>
<dbReference type="InterPro" id="IPR003779">
    <property type="entry name" value="CMD-like"/>
</dbReference>
<evidence type="ECO:0000313" key="3">
    <source>
        <dbReference type="Proteomes" id="UP000502894"/>
    </source>
</evidence>
<evidence type="ECO:0000259" key="1">
    <source>
        <dbReference type="Pfam" id="PF02627"/>
    </source>
</evidence>
<dbReference type="AlphaFoldDB" id="A0A6F8T8Y6"/>
<dbReference type="PANTHER" id="PTHR34846:SF10">
    <property type="entry name" value="CYTOPLASMIC PROTEIN"/>
    <property type="match status" value="1"/>
</dbReference>
<organism evidence="2 3">
    <name type="scientific">Legionella antarctica</name>
    <dbReference type="NCBI Taxonomy" id="2708020"/>
    <lineage>
        <taxon>Bacteria</taxon>
        <taxon>Pseudomonadati</taxon>
        <taxon>Pseudomonadota</taxon>
        <taxon>Gammaproteobacteria</taxon>
        <taxon>Legionellales</taxon>
        <taxon>Legionellaceae</taxon>
        <taxon>Legionella</taxon>
    </lineage>
</organism>
<feature type="domain" description="Carboxymuconolactone decarboxylase-like" evidence="1">
    <location>
        <begin position="56"/>
        <end position="123"/>
    </location>
</feature>
<reference evidence="2" key="1">
    <citation type="journal article" date="2020" name="Microbiol. Resour. Announc.">
        <title>Complete Genome Sequence of Novel Psychrotolerant Legionella Strain TUM19329, Isolated from Antarctic Lake Sediment.</title>
        <authorList>
            <person name="Shimada S."/>
            <person name="Nakai R."/>
            <person name="Aoki K."/>
            <person name="Shimoeda N."/>
            <person name="Ohno G."/>
            <person name="Miyazaki Y."/>
            <person name="Kudoh S."/>
            <person name="Imura S."/>
            <person name="Watanabe K."/>
            <person name="Ishii Y."/>
            <person name="Tateda K."/>
        </authorList>
    </citation>
    <scope>NUCLEOTIDE SEQUENCE [LARGE SCALE GENOMIC DNA]</scope>
    <source>
        <strain evidence="2">TUM19329</strain>
    </source>
</reference>
<dbReference type="InterPro" id="IPR029032">
    <property type="entry name" value="AhpD-like"/>
</dbReference>
<dbReference type="GO" id="GO:0051920">
    <property type="term" value="F:peroxiredoxin activity"/>
    <property type="evidence" value="ECO:0007669"/>
    <property type="project" value="InterPro"/>
</dbReference>
<accession>A0A6F8T8Y6</accession>
<dbReference type="Proteomes" id="UP000502894">
    <property type="component" value="Chromosome"/>
</dbReference>
<dbReference type="Pfam" id="PF02627">
    <property type="entry name" value="CMD"/>
    <property type="match status" value="1"/>
</dbReference>
<proteinExistence type="predicted"/>
<dbReference type="KEGG" id="lant:TUM19329_28730"/>
<dbReference type="PANTHER" id="PTHR34846">
    <property type="entry name" value="4-CARBOXYMUCONOLACTONE DECARBOXYLASE FAMILY PROTEIN (AFU_ORTHOLOGUE AFUA_6G11590)"/>
    <property type="match status" value="1"/>
</dbReference>
<evidence type="ECO:0000313" key="2">
    <source>
        <dbReference type="EMBL" id="BCA96512.1"/>
    </source>
</evidence>
<dbReference type="RefSeq" id="WP_173237813.1">
    <property type="nucleotide sequence ID" value="NZ_AP022839.1"/>
</dbReference>